<evidence type="ECO:0000313" key="3">
    <source>
        <dbReference type="EMBL" id="CAL4769726.1"/>
    </source>
</evidence>
<dbReference type="Proteomes" id="UP001152797">
    <property type="component" value="Unassembled WGS sequence"/>
</dbReference>
<dbReference type="EMBL" id="CAMXCT030000713">
    <property type="protein sequence ID" value="CAL4769726.1"/>
    <property type="molecule type" value="Genomic_DNA"/>
</dbReference>
<proteinExistence type="predicted"/>
<feature type="region of interest" description="Disordered" evidence="1">
    <location>
        <begin position="1"/>
        <end position="22"/>
    </location>
</feature>
<protein>
    <submittedName>
        <fullName evidence="2">Uncharacterized protein</fullName>
    </submittedName>
</protein>
<accession>A0A9P1FM62</accession>
<evidence type="ECO:0000256" key="1">
    <source>
        <dbReference type="SAM" id="MobiDB-lite"/>
    </source>
</evidence>
<sequence length="182" mass="20528">MRFTRCRLGGASDSEPGISQPWQPSQCEIREKYVPMIEKQDAIILAYNTAETVFIPEIKREALLLTTDGSREMQYVMVFENIMAHVTKELAMLSLKKPVEPADFVHVWSEAWDITAAEILVLDSQKISCRDESKLARLYVRLPKLYPAHAGALETIAITTSLEKYSLLARPLQPLVPPPTEA</sequence>
<dbReference type="EMBL" id="CAMXCT020000713">
    <property type="protein sequence ID" value="CAL1135789.1"/>
    <property type="molecule type" value="Genomic_DNA"/>
</dbReference>
<organism evidence="2">
    <name type="scientific">Cladocopium goreaui</name>
    <dbReference type="NCBI Taxonomy" id="2562237"/>
    <lineage>
        <taxon>Eukaryota</taxon>
        <taxon>Sar</taxon>
        <taxon>Alveolata</taxon>
        <taxon>Dinophyceae</taxon>
        <taxon>Suessiales</taxon>
        <taxon>Symbiodiniaceae</taxon>
        <taxon>Cladocopium</taxon>
    </lineage>
</organism>
<evidence type="ECO:0000313" key="4">
    <source>
        <dbReference type="Proteomes" id="UP001152797"/>
    </source>
</evidence>
<evidence type="ECO:0000313" key="2">
    <source>
        <dbReference type="EMBL" id="CAI3982414.1"/>
    </source>
</evidence>
<dbReference type="EMBL" id="CAMXCT010000713">
    <property type="protein sequence ID" value="CAI3982414.1"/>
    <property type="molecule type" value="Genomic_DNA"/>
</dbReference>
<reference evidence="2" key="1">
    <citation type="submission" date="2022-10" db="EMBL/GenBank/DDBJ databases">
        <authorList>
            <person name="Chen Y."/>
            <person name="Dougan E. K."/>
            <person name="Chan C."/>
            <person name="Rhodes N."/>
            <person name="Thang M."/>
        </authorList>
    </citation>
    <scope>NUCLEOTIDE SEQUENCE</scope>
</reference>
<name>A0A9P1FM62_9DINO</name>
<gene>
    <name evidence="2" type="ORF">C1SCF055_LOCUS10111</name>
</gene>
<keyword evidence="4" id="KW-1185">Reference proteome</keyword>
<reference evidence="3 4" key="2">
    <citation type="submission" date="2024-05" db="EMBL/GenBank/DDBJ databases">
        <authorList>
            <person name="Chen Y."/>
            <person name="Shah S."/>
            <person name="Dougan E. K."/>
            <person name="Thang M."/>
            <person name="Chan C."/>
        </authorList>
    </citation>
    <scope>NUCLEOTIDE SEQUENCE [LARGE SCALE GENOMIC DNA]</scope>
</reference>
<dbReference type="AlphaFoldDB" id="A0A9P1FM62"/>
<comment type="caution">
    <text evidence="2">The sequence shown here is derived from an EMBL/GenBank/DDBJ whole genome shotgun (WGS) entry which is preliminary data.</text>
</comment>